<proteinExistence type="predicted"/>
<dbReference type="Proteomes" id="UP001606210">
    <property type="component" value="Unassembled WGS sequence"/>
</dbReference>
<feature type="domain" description="MobA/VirD2-like nuclease" evidence="2">
    <location>
        <begin position="91"/>
        <end position="204"/>
    </location>
</feature>
<gene>
    <name evidence="3" type="ORF">ACG00Y_19255</name>
</gene>
<evidence type="ECO:0000313" key="4">
    <source>
        <dbReference type="Proteomes" id="UP001606210"/>
    </source>
</evidence>
<evidence type="ECO:0000259" key="2">
    <source>
        <dbReference type="Pfam" id="PF03432"/>
    </source>
</evidence>
<feature type="region of interest" description="Disordered" evidence="1">
    <location>
        <begin position="303"/>
        <end position="332"/>
    </location>
</feature>
<evidence type="ECO:0000313" key="3">
    <source>
        <dbReference type="EMBL" id="MFG6432067.1"/>
    </source>
</evidence>
<dbReference type="EMBL" id="JBIGHV010000007">
    <property type="protein sequence ID" value="MFG6432067.1"/>
    <property type="molecule type" value="Genomic_DNA"/>
</dbReference>
<protein>
    <submittedName>
        <fullName evidence="3">Relaxase/mobilization nuclease domain-containing protein</fullName>
    </submittedName>
</protein>
<dbReference type="RefSeq" id="WP_394481634.1">
    <property type="nucleotide sequence ID" value="NZ_JBIGHV010000007.1"/>
</dbReference>
<reference evidence="3 4" key="1">
    <citation type="submission" date="2024-08" db="EMBL/GenBank/DDBJ databases">
        <authorList>
            <person name="Lu H."/>
        </authorList>
    </citation>
    <scope>NUCLEOTIDE SEQUENCE [LARGE SCALE GENOMIC DNA]</scope>
    <source>
        <strain evidence="3 4">LYH14W</strain>
    </source>
</reference>
<dbReference type="Pfam" id="PF03432">
    <property type="entry name" value="Relaxase"/>
    <property type="match status" value="1"/>
</dbReference>
<keyword evidence="4" id="KW-1185">Reference proteome</keyword>
<dbReference type="InterPro" id="IPR005094">
    <property type="entry name" value="Endonuclease_MobA/VirD2"/>
</dbReference>
<evidence type="ECO:0000256" key="1">
    <source>
        <dbReference type="SAM" id="MobiDB-lite"/>
    </source>
</evidence>
<accession>A0ABW7F605</accession>
<sequence>MMDGQRVDAVLVQWGERLFFPQNRIVSPDLPPRLHGSLHVRAESVRRRIEATVVRQAPQVIVKLAGGGRGMRAIAAHFRYISRNGQLEMEDDRGELRTGRDSVHDIVNQWRYGGSLIEDVSSRREAFNILLSLPEGFSPGVIRDAARDFAKASLAGHRYVMVLHEHQASPHVHLVVKAEAVSGERMRPWVGNLRWRETFAEKLRARGADVEATRQSTRGENRNYEVLWRLRAKESGVLRTASEPTRTGENYMKSRAQAMQAWSNIMSALAESQSPQDRSLADHIAGFVRRSPFFREVVGKYDRQADTASQRWPEPSLGRASSRIEPGPEMTR</sequence>
<dbReference type="Gene3D" id="3.30.930.30">
    <property type="match status" value="1"/>
</dbReference>
<organism evidence="3 4">
    <name type="scientific">Pelomonas parva</name>
    <dbReference type="NCBI Taxonomy" id="3299032"/>
    <lineage>
        <taxon>Bacteria</taxon>
        <taxon>Pseudomonadati</taxon>
        <taxon>Pseudomonadota</taxon>
        <taxon>Betaproteobacteria</taxon>
        <taxon>Burkholderiales</taxon>
        <taxon>Sphaerotilaceae</taxon>
        <taxon>Roseateles</taxon>
    </lineage>
</organism>
<comment type="caution">
    <text evidence="3">The sequence shown here is derived from an EMBL/GenBank/DDBJ whole genome shotgun (WGS) entry which is preliminary data.</text>
</comment>
<name>A0ABW7F605_9BURK</name>